<dbReference type="InterPro" id="IPR029017">
    <property type="entry name" value="Enolase-like_N"/>
</dbReference>
<dbReference type="RefSeq" id="WP_147702445.1">
    <property type="nucleotide sequence ID" value="NZ_VDUY01000001.1"/>
</dbReference>
<name>A0A5C8P5A4_9BURK</name>
<dbReference type="SUPFAM" id="SSF54826">
    <property type="entry name" value="Enolase N-terminal domain-like"/>
    <property type="match status" value="1"/>
</dbReference>
<dbReference type="GO" id="GO:0009063">
    <property type="term" value="P:amino acid catabolic process"/>
    <property type="evidence" value="ECO:0007669"/>
    <property type="project" value="InterPro"/>
</dbReference>
<keyword evidence="3" id="KW-0460">Magnesium</keyword>
<dbReference type="GO" id="GO:0000287">
    <property type="term" value="F:magnesium ion binding"/>
    <property type="evidence" value="ECO:0007669"/>
    <property type="project" value="TreeGrafter"/>
</dbReference>
<evidence type="ECO:0000256" key="1">
    <source>
        <dbReference type="ARBA" id="ARBA00001946"/>
    </source>
</evidence>
<dbReference type="InterPro" id="IPR046945">
    <property type="entry name" value="RHMD-like"/>
</dbReference>
<dbReference type="OrthoDB" id="8609034at2"/>
<keyword evidence="6" id="KW-1185">Reference proteome</keyword>
<evidence type="ECO:0000313" key="5">
    <source>
        <dbReference type="EMBL" id="TXL68304.1"/>
    </source>
</evidence>
<dbReference type="GO" id="GO:0016052">
    <property type="term" value="P:carbohydrate catabolic process"/>
    <property type="evidence" value="ECO:0007669"/>
    <property type="project" value="TreeGrafter"/>
</dbReference>
<reference evidence="5 6" key="1">
    <citation type="submission" date="2019-06" db="EMBL/GenBank/DDBJ databases">
        <title>Quisquiliibacterium sp. nov., isolated from a maize field.</title>
        <authorList>
            <person name="Lin S.-Y."/>
            <person name="Tsai C.-F."/>
            <person name="Young C.-C."/>
        </authorList>
    </citation>
    <scope>NUCLEOTIDE SEQUENCE [LARGE SCALE GENOMIC DNA]</scope>
    <source>
        <strain evidence="5 6">CC-CFT501</strain>
    </source>
</reference>
<dbReference type="InterPro" id="IPR018110">
    <property type="entry name" value="Mandel_Rmase/mucon_lact_enz_CS"/>
</dbReference>
<protein>
    <submittedName>
        <fullName evidence="5">Mandelate racemase</fullName>
    </submittedName>
</protein>
<dbReference type="AlphaFoldDB" id="A0A5C8P5A4"/>
<evidence type="ECO:0000256" key="2">
    <source>
        <dbReference type="ARBA" id="ARBA00022723"/>
    </source>
</evidence>
<organism evidence="5 6">
    <name type="scientific">Zeimonas arvi</name>
    <dbReference type="NCBI Taxonomy" id="2498847"/>
    <lineage>
        <taxon>Bacteria</taxon>
        <taxon>Pseudomonadati</taxon>
        <taxon>Pseudomonadota</taxon>
        <taxon>Betaproteobacteria</taxon>
        <taxon>Burkholderiales</taxon>
        <taxon>Burkholderiaceae</taxon>
        <taxon>Zeimonas</taxon>
    </lineage>
</organism>
<dbReference type="Gene3D" id="3.30.390.10">
    <property type="entry name" value="Enolase-like, N-terminal domain"/>
    <property type="match status" value="1"/>
</dbReference>
<sequence length="357" mass="37712">MKITDIRTTAVLAPLPRPVRTASGAIERFPLVLIDLSTDAGVEGRAYSLVYLPELLPALERCVAGMAGMVVGRDLSPRALHAHLLQRCRLFGLKGMTGIALGGLDMAIWDAWARARDEPLARALGAESRPVKAYNSVGLYDAASVVEIAEETLAAGYAGLKIKAGFASFAQDLAAIRAARRALGDGTALMVDYNQSLSPPEAMARCRALDDEGLAWIEEPVAADDLGSCARIADAVRTPIQIGENFNGPGEMRAAIAAGAMDLVMPDPQYIHGVTGWLEASALARTAGLPMSSHLFAEAASHLLCATPTADWLEVMDAAGGLRRAPLQLRDGCVTPWDAPGLGLEWDEAAVARHRAG</sequence>
<dbReference type="SMART" id="SM00922">
    <property type="entry name" value="MR_MLE"/>
    <property type="match status" value="1"/>
</dbReference>
<gene>
    <name evidence="5" type="ORF">FHP08_01030</name>
</gene>
<dbReference type="PANTHER" id="PTHR13794:SF58">
    <property type="entry name" value="MITOCHONDRIAL ENOLASE SUPERFAMILY MEMBER 1"/>
    <property type="match status" value="1"/>
</dbReference>
<dbReference type="InterPro" id="IPR029065">
    <property type="entry name" value="Enolase_C-like"/>
</dbReference>
<dbReference type="SFLD" id="SFLDG00179">
    <property type="entry name" value="mandelate_racemase"/>
    <property type="match status" value="1"/>
</dbReference>
<dbReference type="Gene3D" id="3.20.20.120">
    <property type="entry name" value="Enolase-like C-terminal domain"/>
    <property type="match status" value="1"/>
</dbReference>
<evidence type="ECO:0000256" key="3">
    <source>
        <dbReference type="ARBA" id="ARBA00022842"/>
    </source>
</evidence>
<dbReference type="Pfam" id="PF13378">
    <property type="entry name" value="MR_MLE_C"/>
    <property type="match status" value="1"/>
</dbReference>
<evidence type="ECO:0000313" key="6">
    <source>
        <dbReference type="Proteomes" id="UP000321548"/>
    </source>
</evidence>
<comment type="cofactor">
    <cofactor evidence="1">
        <name>Mg(2+)</name>
        <dbReference type="ChEBI" id="CHEBI:18420"/>
    </cofactor>
</comment>
<dbReference type="Proteomes" id="UP000321548">
    <property type="component" value="Unassembled WGS sequence"/>
</dbReference>
<feature type="domain" description="Mandelate racemase/muconate lactonizing enzyme C-terminal" evidence="4">
    <location>
        <begin position="142"/>
        <end position="239"/>
    </location>
</feature>
<dbReference type="EMBL" id="VDUY01000001">
    <property type="protein sequence ID" value="TXL68304.1"/>
    <property type="molecule type" value="Genomic_DNA"/>
</dbReference>
<dbReference type="PANTHER" id="PTHR13794">
    <property type="entry name" value="ENOLASE SUPERFAMILY, MANDELATE RACEMASE"/>
    <property type="match status" value="1"/>
</dbReference>
<proteinExistence type="predicted"/>
<dbReference type="PROSITE" id="PS00909">
    <property type="entry name" value="MR_MLE_2"/>
    <property type="match status" value="1"/>
</dbReference>
<dbReference type="SUPFAM" id="SSF51604">
    <property type="entry name" value="Enolase C-terminal domain-like"/>
    <property type="match status" value="1"/>
</dbReference>
<comment type="caution">
    <text evidence="5">The sequence shown here is derived from an EMBL/GenBank/DDBJ whole genome shotgun (WGS) entry which is preliminary data.</text>
</comment>
<dbReference type="InterPro" id="IPR013342">
    <property type="entry name" value="Mandelate_racemase_C"/>
</dbReference>
<accession>A0A5C8P5A4</accession>
<dbReference type="InterPro" id="IPR013341">
    <property type="entry name" value="Mandelate_racemase_N_dom"/>
</dbReference>
<keyword evidence="2" id="KW-0479">Metal-binding</keyword>
<dbReference type="InterPro" id="IPR036849">
    <property type="entry name" value="Enolase-like_C_sf"/>
</dbReference>
<dbReference type="Pfam" id="PF02746">
    <property type="entry name" value="MR_MLE_N"/>
    <property type="match status" value="1"/>
</dbReference>
<dbReference type="SFLD" id="SFLDS00001">
    <property type="entry name" value="Enolase"/>
    <property type="match status" value="1"/>
</dbReference>
<evidence type="ECO:0000259" key="4">
    <source>
        <dbReference type="SMART" id="SM00922"/>
    </source>
</evidence>
<dbReference type="GO" id="GO:0016836">
    <property type="term" value="F:hydro-lyase activity"/>
    <property type="evidence" value="ECO:0007669"/>
    <property type="project" value="TreeGrafter"/>
</dbReference>